<reference evidence="7 10" key="2">
    <citation type="journal article" date="2019" name="Emerg. Microbes Infect.">
        <title>Comprehensive subspecies identification of 175 nontuberculous mycobacteria species based on 7547 genomic profiles.</title>
        <authorList>
            <person name="Matsumoto Y."/>
            <person name="Kinjo T."/>
            <person name="Motooka D."/>
            <person name="Nabeya D."/>
            <person name="Jung N."/>
            <person name="Uechi K."/>
            <person name="Horii T."/>
            <person name="Iida T."/>
            <person name="Fujita J."/>
            <person name="Nakamura S."/>
        </authorList>
    </citation>
    <scope>NUCLEOTIDE SEQUENCE [LARGE SCALE GENOMIC DNA]</scope>
    <source>
        <strain evidence="7 10">JCM 12405</strain>
    </source>
</reference>
<dbReference type="PANTHER" id="PTHR10543:SF89">
    <property type="entry name" value="CAROTENOID 9,10(9',10')-CLEAVAGE DIOXYGENASE 1"/>
    <property type="match status" value="1"/>
</dbReference>
<dbReference type="KEGG" id="mdr:MDOR_37500"/>
<feature type="binding site" evidence="5">
    <location>
        <position position="470"/>
    </location>
    <ligand>
        <name>Fe cation</name>
        <dbReference type="ChEBI" id="CHEBI:24875"/>
        <note>catalytic</note>
    </ligand>
</feature>
<reference evidence="7" key="3">
    <citation type="submission" date="2020-02" db="EMBL/GenBank/DDBJ databases">
        <authorList>
            <person name="Matsumoto Y."/>
            <person name="Motooka D."/>
            <person name="Nakamura S."/>
        </authorList>
    </citation>
    <scope>NUCLEOTIDE SEQUENCE</scope>
    <source>
        <strain evidence="7">JCM 12405</strain>
    </source>
</reference>
<evidence type="ECO:0000256" key="3">
    <source>
        <dbReference type="ARBA" id="ARBA00023002"/>
    </source>
</evidence>
<evidence type="ECO:0000256" key="2">
    <source>
        <dbReference type="ARBA" id="ARBA00022723"/>
    </source>
</evidence>
<dbReference type="STRING" id="126673.AWC01_15750"/>
<accession>A0A1X1T0C5</accession>
<evidence type="ECO:0000313" key="7">
    <source>
        <dbReference type="EMBL" id="BBZ09581.1"/>
    </source>
</evidence>
<dbReference type="Pfam" id="PF03055">
    <property type="entry name" value="RPE65"/>
    <property type="match status" value="1"/>
</dbReference>
<dbReference type="OrthoDB" id="6636843at2"/>
<organism evidence="8 9">
    <name type="scientific">Mycolicibacterium doricum</name>
    <dbReference type="NCBI Taxonomy" id="126673"/>
    <lineage>
        <taxon>Bacteria</taxon>
        <taxon>Bacillati</taxon>
        <taxon>Actinomycetota</taxon>
        <taxon>Actinomycetes</taxon>
        <taxon>Mycobacteriales</taxon>
        <taxon>Mycobacteriaceae</taxon>
        <taxon>Mycolicibacterium</taxon>
    </lineage>
</organism>
<keyword evidence="3 6" id="KW-0560">Oxidoreductase</keyword>
<dbReference type="PANTHER" id="PTHR10543">
    <property type="entry name" value="BETA-CAROTENE DIOXYGENASE"/>
    <property type="match status" value="1"/>
</dbReference>
<comment type="similarity">
    <text evidence="1 6">Belongs to the carotenoid oxygenase family.</text>
</comment>
<evidence type="ECO:0000313" key="10">
    <source>
        <dbReference type="Proteomes" id="UP000467201"/>
    </source>
</evidence>
<dbReference type="GO" id="GO:0016121">
    <property type="term" value="P:carotene catabolic process"/>
    <property type="evidence" value="ECO:0007669"/>
    <property type="project" value="TreeGrafter"/>
</dbReference>
<dbReference type="GO" id="GO:0046872">
    <property type="term" value="F:metal ion binding"/>
    <property type="evidence" value="ECO:0007669"/>
    <property type="project" value="UniProtKB-KW"/>
</dbReference>
<feature type="binding site" evidence="5">
    <location>
        <position position="301"/>
    </location>
    <ligand>
        <name>Fe cation</name>
        <dbReference type="ChEBI" id="CHEBI:24875"/>
        <note>catalytic</note>
    </ligand>
</feature>
<feature type="binding site" evidence="5">
    <location>
        <position position="202"/>
    </location>
    <ligand>
        <name>Fe cation</name>
        <dbReference type="ChEBI" id="CHEBI:24875"/>
        <note>catalytic</note>
    </ligand>
</feature>
<evidence type="ECO:0000256" key="4">
    <source>
        <dbReference type="ARBA" id="ARBA00023004"/>
    </source>
</evidence>
<dbReference type="Proteomes" id="UP000193564">
    <property type="component" value="Unassembled WGS sequence"/>
</dbReference>
<dbReference type="EC" id="1.13.11.-" evidence="6"/>
<dbReference type="RefSeq" id="WP_085192294.1">
    <property type="nucleotide sequence ID" value="NZ_AP022605.1"/>
</dbReference>
<evidence type="ECO:0000256" key="6">
    <source>
        <dbReference type="RuleBase" id="RU364048"/>
    </source>
</evidence>
<dbReference type="Proteomes" id="UP000467201">
    <property type="component" value="Chromosome"/>
</dbReference>
<sequence length="478" mass="52251">MDTSFLAERYTPVRTEVTEFDLEVQGTIPDWLDGRYVRNGPNPIAQVSPATYNWFTGDGMVHGVRIIGGRALWYRNRWVDSEVTSAGLGRRAPAERGRSALHGPSANTNVIGFAGRTLALVEGGLACAELSDDLDTIDVCDFGGTVSSGYSAHPVVDPLTGDMHAVSYHIGRGKTLRYSVIGGDGRLREKADVRVGGSPMVHAFSLTRDYAVVYDLPVTFDAASAAAASVPPPMRALAAAALNAVVGRVRIPHMVMNLFPNTAAGTFPYRWDPTYRPRVGLLPRAGGDIHWLDVDPCYVFHPVNAVSADRRVTVDLVVHDRVFDTDRTGPSEGRPRLERWHLDTSAGQFRREQLAEEHVEFPRYDERFTTARTHDCWLVGGTDDLAGEHHLFRAHADHGIVTRRDFGPCSAVGEFVFHPSSPAAPEGEGVVMGFVTDLAEEQTKLCLLDAQTLEDVATMTIPQRVPAGFHGNWLPSTT</sequence>
<protein>
    <recommendedName>
        <fullName evidence="6">Dioxygenase</fullName>
        <ecNumber evidence="6">1.13.11.-</ecNumber>
    </recommendedName>
</protein>
<evidence type="ECO:0000256" key="1">
    <source>
        <dbReference type="ARBA" id="ARBA00006787"/>
    </source>
</evidence>
<dbReference type="EMBL" id="AP022605">
    <property type="protein sequence ID" value="BBZ09581.1"/>
    <property type="molecule type" value="Genomic_DNA"/>
</dbReference>
<dbReference type="AlphaFoldDB" id="A0A1X1T0C5"/>
<evidence type="ECO:0000256" key="5">
    <source>
        <dbReference type="PIRSR" id="PIRSR604294-1"/>
    </source>
</evidence>
<feature type="binding site" evidence="5">
    <location>
        <position position="153"/>
    </location>
    <ligand>
        <name>Fe cation</name>
        <dbReference type="ChEBI" id="CHEBI:24875"/>
        <note>catalytic</note>
    </ligand>
</feature>
<gene>
    <name evidence="8" type="ORF">AWC01_15750</name>
    <name evidence="7" type="ORF">MDOR_37500</name>
</gene>
<dbReference type="InterPro" id="IPR004294">
    <property type="entry name" value="Carotenoid_Oase"/>
</dbReference>
<dbReference type="EMBL" id="LQOS01000046">
    <property type="protein sequence ID" value="ORV37685.1"/>
    <property type="molecule type" value="Genomic_DNA"/>
</dbReference>
<keyword evidence="9" id="KW-1185">Reference proteome</keyword>
<proteinExistence type="inferred from homology"/>
<dbReference type="GO" id="GO:0010436">
    <property type="term" value="F:carotenoid dioxygenase activity"/>
    <property type="evidence" value="ECO:0007669"/>
    <property type="project" value="TreeGrafter"/>
</dbReference>
<name>A0A1X1T0C5_9MYCO</name>
<evidence type="ECO:0000313" key="8">
    <source>
        <dbReference type="EMBL" id="ORV37685.1"/>
    </source>
</evidence>
<comment type="cofactor">
    <cofactor evidence="5 6">
        <name>Fe(2+)</name>
        <dbReference type="ChEBI" id="CHEBI:29033"/>
    </cofactor>
    <text evidence="5 6">Binds 1 Fe(2+) ion per subunit.</text>
</comment>
<reference evidence="8 9" key="1">
    <citation type="submission" date="2016-01" db="EMBL/GenBank/DDBJ databases">
        <title>The new phylogeny of the genus Mycobacterium.</title>
        <authorList>
            <person name="Tarcisio F."/>
            <person name="Conor M."/>
            <person name="Antonella G."/>
            <person name="Elisabetta G."/>
            <person name="Giulia F.S."/>
            <person name="Sara T."/>
            <person name="Anna F."/>
            <person name="Clotilde B."/>
            <person name="Roberto B."/>
            <person name="Veronica D.S."/>
            <person name="Fabio R."/>
            <person name="Monica P."/>
            <person name="Olivier J."/>
            <person name="Enrico T."/>
            <person name="Nicola S."/>
        </authorList>
    </citation>
    <scope>NUCLEOTIDE SEQUENCE [LARGE SCALE GENOMIC DNA]</scope>
    <source>
        <strain evidence="8 9">DSM 44339</strain>
    </source>
</reference>
<evidence type="ECO:0000313" key="9">
    <source>
        <dbReference type="Proteomes" id="UP000193564"/>
    </source>
</evidence>
<keyword evidence="6 7" id="KW-0223">Dioxygenase</keyword>
<keyword evidence="2 5" id="KW-0479">Metal-binding</keyword>
<keyword evidence="4 5" id="KW-0408">Iron</keyword>